<dbReference type="Proteomes" id="UP000821845">
    <property type="component" value="Chromosome 8"/>
</dbReference>
<dbReference type="EMBL" id="CM023488">
    <property type="protein sequence ID" value="KAH6923884.1"/>
    <property type="molecule type" value="Genomic_DNA"/>
</dbReference>
<organism evidence="1 2">
    <name type="scientific">Hyalomma asiaticum</name>
    <name type="common">Tick</name>
    <dbReference type="NCBI Taxonomy" id="266040"/>
    <lineage>
        <taxon>Eukaryota</taxon>
        <taxon>Metazoa</taxon>
        <taxon>Ecdysozoa</taxon>
        <taxon>Arthropoda</taxon>
        <taxon>Chelicerata</taxon>
        <taxon>Arachnida</taxon>
        <taxon>Acari</taxon>
        <taxon>Parasitiformes</taxon>
        <taxon>Ixodida</taxon>
        <taxon>Ixodoidea</taxon>
        <taxon>Ixodidae</taxon>
        <taxon>Hyalomminae</taxon>
        <taxon>Hyalomma</taxon>
    </lineage>
</organism>
<reference evidence="1" key="1">
    <citation type="submission" date="2020-05" db="EMBL/GenBank/DDBJ databases">
        <title>Large-scale comparative analyses of tick genomes elucidate their genetic diversity and vector capacities.</title>
        <authorList>
            <person name="Jia N."/>
            <person name="Wang J."/>
            <person name="Shi W."/>
            <person name="Du L."/>
            <person name="Sun Y."/>
            <person name="Zhan W."/>
            <person name="Jiang J."/>
            <person name="Wang Q."/>
            <person name="Zhang B."/>
            <person name="Ji P."/>
            <person name="Sakyi L.B."/>
            <person name="Cui X."/>
            <person name="Yuan T."/>
            <person name="Jiang B."/>
            <person name="Yang W."/>
            <person name="Lam T.T.-Y."/>
            <person name="Chang Q."/>
            <person name="Ding S."/>
            <person name="Wang X."/>
            <person name="Zhu J."/>
            <person name="Ruan X."/>
            <person name="Zhao L."/>
            <person name="Wei J."/>
            <person name="Que T."/>
            <person name="Du C."/>
            <person name="Cheng J."/>
            <person name="Dai P."/>
            <person name="Han X."/>
            <person name="Huang E."/>
            <person name="Gao Y."/>
            <person name="Liu J."/>
            <person name="Shao H."/>
            <person name="Ye R."/>
            <person name="Li L."/>
            <person name="Wei W."/>
            <person name="Wang X."/>
            <person name="Wang C."/>
            <person name="Yang T."/>
            <person name="Huo Q."/>
            <person name="Li W."/>
            <person name="Guo W."/>
            <person name="Chen H."/>
            <person name="Zhou L."/>
            <person name="Ni X."/>
            <person name="Tian J."/>
            <person name="Zhou Y."/>
            <person name="Sheng Y."/>
            <person name="Liu T."/>
            <person name="Pan Y."/>
            <person name="Xia L."/>
            <person name="Li J."/>
            <person name="Zhao F."/>
            <person name="Cao W."/>
        </authorList>
    </citation>
    <scope>NUCLEOTIDE SEQUENCE</scope>
    <source>
        <strain evidence="1">Hyas-2018</strain>
    </source>
</reference>
<evidence type="ECO:0000313" key="1">
    <source>
        <dbReference type="EMBL" id="KAH6923884.1"/>
    </source>
</evidence>
<protein>
    <submittedName>
        <fullName evidence="1">Uncharacterized protein</fullName>
    </submittedName>
</protein>
<proteinExistence type="predicted"/>
<sequence>METANGNNNNGARFDTTAVFLDVFGDRTEFSTFDEFSELFVRFEKKSRYIFRVKNSSSVEAENRRRKDKIDAAIKYSGLVLCCVNCGDASKTLKRVQEGDTRQLCDAHIYLRYRSSSRKLAIISSSFVHNHQSQAGNGCFHRKQSVTERIGKPRDGRRKFVRAGDRMGKLTRPILPAPAFENLVKGSNELTIIPLGAGGLGGHLDLPPPLMLHNHHAEDHAMCPQAHPALMSPAQLLLPPALRSPDNNLMMFPRGPMKMDMPAMDGFCRDVKRLREEAGGMGTLKENYHVQEKSGEFSVCFRIPPYGFKADMGRIFEPECILQCYEDEHHGNSTTKMEEEEEEEEDEERADSEEAECMATDLSIRSRGNDDRMESDFKMPPAAPAMATPPPSEVPENLSLAAMRAVANTSREYTVTWKELEPLFRFCSRCGAPVEKTRHSLHSVLSVSAVCQRGHGVFWTSRS</sequence>
<name>A0ACB7RR17_HYAAI</name>
<gene>
    <name evidence="1" type="ORF">HPB50_008411</name>
</gene>
<accession>A0ACB7RR17</accession>
<evidence type="ECO:0000313" key="2">
    <source>
        <dbReference type="Proteomes" id="UP000821845"/>
    </source>
</evidence>
<comment type="caution">
    <text evidence="1">The sequence shown here is derived from an EMBL/GenBank/DDBJ whole genome shotgun (WGS) entry which is preliminary data.</text>
</comment>
<keyword evidence="2" id="KW-1185">Reference proteome</keyword>